<evidence type="ECO:0000313" key="5">
    <source>
        <dbReference type="EMBL" id="WMV39405.1"/>
    </source>
</evidence>
<feature type="compositionally biased region" description="Low complexity" evidence="3">
    <location>
        <begin position="132"/>
        <end position="146"/>
    </location>
</feature>
<accession>A0AAF0U569</accession>
<dbReference type="AlphaFoldDB" id="A0AAF0U569"/>
<organism evidence="5 6">
    <name type="scientific">Solanum verrucosum</name>
    <dbReference type="NCBI Taxonomy" id="315347"/>
    <lineage>
        <taxon>Eukaryota</taxon>
        <taxon>Viridiplantae</taxon>
        <taxon>Streptophyta</taxon>
        <taxon>Embryophyta</taxon>
        <taxon>Tracheophyta</taxon>
        <taxon>Spermatophyta</taxon>
        <taxon>Magnoliopsida</taxon>
        <taxon>eudicotyledons</taxon>
        <taxon>Gunneridae</taxon>
        <taxon>Pentapetalae</taxon>
        <taxon>asterids</taxon>
        <taxon>lamiids</taxon>
        <taxon>Solanales</taxon>
        <taxon>Solanaceae</taxon>
        <taxon>Solanoideae</taxon>
        <taxon>Solaneae</taxon>
        <taxon>Solanum</taxon>
    </lineage>
</organism>
<dbReference type="InterPro" id="IPR001480">
    <property type="entry name" value="Bulb-type_lectin_dom"/>
</dbReference>
<evidence type="ECO:0000259" key="4">
    <source>
        <dbReference type="Pfam" id="PF01453"/>
    </source>
</evidence>
<evidence type="ECO:0000256" key="3">
    <source>
        <dbReference type="SAM" id="MobiDB-lite"/>
    </source>
</evidence>
<feature type="domain" description="Bulb-type lectin" evidence="4">
    <location>
        <begin position="10"/>
        <end position="44"/>
    </location>
</feature>
<protein>
    <recommendedName>
        <fullName evidence="4">Bulb-type lectin domain-containing protein</fullName>
    </recommendedName>
</protein>
<evidence type="ECO:0000256" key="1">
    <source>
        <dbReference type="ARBA" id="ARBA00022729"/>
    </source>
</evidence>
<dbReference type="Pfam" id="PF01453">
    <property type="entry name" value="B_lectin"/>
    <property type="match status" value="1"/>
</dbReference>
<feature type="region of interest" description="Disordered" evidence="3">
    <location>
        <begin position="132"/>
        <end position="153"/>
    </location>
</feature>
<name>A0AAF0U569_SOLVR</name>
<gene>
    <name evidence="5" type="ORF">MTR67_032790</name>
</gene>
<evidence type="ECO:0000256" key="2">
    <source>
        <dbReference type="ARBA" id="ARBA00023180"/>
    </source>
</evidence>
<dbReference type="SUPFAM" id="SSF51110">
    <property type="entry name" value="alpha-D-mannose-specific plant lectins"/>
    <property type="match status" value="1"/>
</dbReference>
<dbReference type="EMBL" id="CP133618">
    <property type="protein sequence ID" value="WMV39405.1"/>
    <property type="molecule type" value="Genomic_DNA"/>
</dbReference>
<sequence>MFTGATILVGNLVLFDKSNHTIWQSFDHPTDTLVPGQMINDEIQQQIGVKFPGLTFNIFEVMLIVYFEFSNARFVRFGDDGHLRLYHWEGSWSEEVDLLTGYIVGTRFPVRDGYTDFFPELPVPVRFRPVVPGSGSGPSRSGSPGSDPVASHT</sequence>
<dbReference type="InterPro" id="IPR036426">
    <property type="entry name" value="Bulb-type_lectin_dom_sf"/>
</dbReference>
<dbReference type="Proteomes" id="UP001234989">
    <property type="component" value="Chromosome 7"/>
</dbReference>
<reference evidence="5" key="1">
    <citation type="submission" date="2023-08" db="EMBL/GenBank/DDBJ databases">
        <title>A de novo genome assembly of Solanum verrucosum Schlechtendal, a Mexican diploid species geographically isolated from the other diploid A-genome species in potato relatives.</title>
        <authorList>
            <person name="Hosaka K."/>
        </authorList>
    </citation>
    <scope>NUCLEOTIDE SEQUENCE</scope>
    <source>
        <tissue evidence="5">Young leaves</tissue>
    </source>
</reference>
<keyword evidence="6" id="KW-1185">Reference proteome</keyword>
<keyword evidence="2" id="KW-0325">Glycoprotein</keyword>
<proteinExistence type="predicted"/>
<keyword evidence="1" id="KW-0732">Signal</keyword>
<evidence type="ECO:0000313" key="6">
    <source>
        <dbReference type="Proteomes" id="UP001234989"/>
    </source>
</evidence>